<evidence type="ECO:0000313" key="1">
    <source>
        <dbReference type="EMBL" id="EGG52625.1"/>
    </source>
</evidence>
<proteinExistence type="predicted"/>
<keyword evidence="2" id="KW-1185">Reference proteome</keyword>
<protein>
    <submittedName>
        <fullName evidence="1">Conserved domain protein</fullName>
    </submittedName>
</protein>
<dbReference type="STRING" id="762982.HMPREF9442_02069"/>
<dbReference type="EMBL" id="AFBR01000065">
    <property type="protein sequence ID" value="EGG52625.1"/>
    <property type="molecule type" value="Genomic_DNA"/>
</dbReference>
<gene>
    <name evidence="1" type="ORF">HMPREF9442_02069</name>
</gene>
<organism evidence="1 2">
    <name type="scientific">Paraprevotella xylaniphila YIT 11841</name>
    <dbReference type="NCBI Taxonomy" id="762982"/>
    <lineage>
        <taxon>Bacteria</taxon>
        <taxon>Pseudomonadati</taxon>
        <taxon>Bacteroidota</taxon>
        <taxon>Bacteroidia</taxon>
        <taxon>Bacteroidales</taxon>
        <taxon>Prevotellaceae</taxon>
        <taxon>Paraprevotella</taxon>
    </lineage>
</organism>
<dbReference type="AlphaFoldDB" id="F3QV44"/>
<evidence type="ECO:0000313" key="2">
    <source>
        <dbReference type="Proteomes" id="UP000005546"/>
    </source>
</evidence>
<dbReference type="RefSeq" id="WP_008627774.1">
    <property type="nucleotide sequence ID" value="NZ_GL883865.1"/>
</dbReference>
<accession>F3QV44</accession>
<name>F3QV44_9BACT</name>
<dbReference type="HOGENOM" id="CLU_2261058_0_0_10"/>
<dbReference type="Proteomes" id="UP000005546">
    <property type="component" value="Unassembled WGS sequence"/>
</dbReference>
<reference evidence="1 2" key="1">
    <citation type="submission" date="2011-02" db="EMBL/GenBank/DDBJ databases">
        <authorList>
            <person name="Weinstock G."/>
            <person name="Sodergren E."/>
            <person name="Clifton S."/>
            <person name="Fulton L."/>
            <person name="Fulton B."/>
            <person name="Courtney L."/>
            <person name="Fronick C."/>
            <person name="Harrison M."/>
            <person name="Strong C."/>
            <person name="Farmer C."/>
            <person name="Delahaunty K."/>
            <person name="Markovic C."/>
            <person name="Hall O."/>
            <person name="Minx P."/>
            <person name="Tomlinson C."/>
            <person name="Mitreva M."/>
            <person name="Hou S."/>
            <person name="Chen J."/>
            <person name="Wollam A."/>
            <person name="Pepin K.H."/>
            <person name="Johnson M."/>
            <person name="Bhonagiri V."/>
            <person name="Zhang X."/>
            <person name="Suruliraj S."/>
            <person name="Warren W."/>
            <person name="Chinwalla A."/>
            <person name="Mardis E.R."/>
            <person name="Wilson R.K."/>
        </authorList>
    </citation>
    <scope>NUCLEOTIDE SEQUENCE [LARGE SCALE GENOMIC DNA]</scope>
    <source>
        <strain evidence="1 2">YIT 11841</strain>
    </source>
</reference>
<sequence length="103" mass="12054">MKSFVLQQIGTTTSNKIGNSELRDVLHEYYGNNEISYTADVDSEIWSEVLAYLNKDCKLIKDIELQSGLVTIYETDVVNEFLVRFEFDNGRKNFLFWRNRSLC</sequence>
<comment type="caution">
    <text evidence="1">The sequence shown here is derived from an EMBL/GenBank/DDBJ whole genome shotgun (WGS) entry which is preliminary data.</text>
</comment>